<dbReference type="SUPFAM" id="SSF74650">
    <property type="entry name" value="Galactose mutarotase-like"/>
    <property type="match status" value="1"/>
</dbReference>
<dbReference type="EMBL" id="BAAAZD010000002">
    <property type="protein sequence ID" value="GAA4004503.1"/>
    <property type="molecule type" value="Genomic_DNA"/>
</dbReference>
<dbReference type="Pfam" id="PF01263">
    <property type="entry name" value="Aldose_epim"/>
    <property type="match status" value="1"/>
</dbReference>
<gene>
    <name evidence="1" type="ORF">GCM10022211_15570</name>
</gene>
<protein>
    <submittedName>
        <fullName evidence="1">Aldose 1-epimerase</fullName>
    </submittedName>
</protein>
<dbReference type="Gene3D" id="2.70.98.10">
    <property type="match status" value="1"/>
</dbReference>
<organism evidence="1 2">
    <name type="scientific">Sphingomonas humi</name>
    <dbReference type="NCBI Taxonomy" id="335630"/>
    <lineage>
        <taxon>Bacteria</taxon>
        <taxon>Pseudomonadati</taxon>
        <taxon>Pseudomonadota</taxon>
        <taxon>Alphaproteobacteria</taxon>
        <taxon>Sphingomonadales</taxon>
        <taxon>Sphingomonadaceae</taxon>
        <taxon>Sphingomonas</taxon>
    </lineage>
</organism>
<dbReference type="Proteomes" id="UP001501310">
    <property type="component" value="Unassembled WGS sequence"/>
</dbReference>
<evidence type="ECO:0000313" key="2">
    <source>
        <dbReference type="Proteomes" id="UP001501310"/>
    </source>
</evidence>
<evidence type="ECO:0000313" key="1">
    <source>
        <dbReference type="EMBL" id="GAA4004503.1"/>
    </source>
</evidence>
<accession>A0ABP7RZJ8</accession>
<dbReference type="InterPro" id="IPR014718">
    <property type="entry name" value="GH-type_carb-bd"/>
</dbReference>
<keyword evidence="2" id="KW-1185">Reference proteome</keyword>
<name>A0ABP7RZJ8_9SPHN</name>
<comment type="caution">
    <text evidence="1">The sequence shown here is derived from an EMBL/GenBank/DDBJ whole genome shotgun (WGS) entry which is preliminary data.</text>
</comment>
<reference evidence="2" key="1">
    <citation type="journal article" date="2019" name="Int. J. Syst. Evol. Microbiol.">
        <title>The Global Catalogue of Microorganisms (GCM) 10K type strain sequencing project: providing services to taxonomists for standard genome sequencing and annotation.</title>
        <authorList>
            <consortium name="The Broad Institute Genomics Platform"/>
            <consortium name="The Broad Institute Genome Sequencing Center for Infectious Disease"/>
            <person name="Wu L."/>
            <person name="Ma J."/>
        </authorList>
    </citation>
    <scope>NUCLEOTIDE SEQUENCE [LARGE SCALE GENOMIC DNA]</scope>
    <source>
        <strain evidence="2">JCM 16603</strain>
    </source>
</reference>
<proteinExistence type="predicted"/>
<sequence>MLLTLEAGSLALRIAPATGGAIHDLTFVGDGSRIPLLRAPREGADHVLDMASFPLVPFVNRIRGGRFTFRGREVVIRPNMANDISPLHGQGWLGSWTVERSSAREAELRFVHEAGEWPWAYEVRQLFSLEEEGLTLRLECRNRDVTPMPCGLGQHPYFPCTGETRIRTSVRTAFEIDEHVLPVGEVPAVGRYDLGDRAVCGQGLDHGFGGWGGEAVLSDPAWPGPLRLSSEEARFFQLYSPESGGIFVAEPVTHANAALNEPEERWGDLGLKVLEPGEAMALTMRLAIDGTAA</sequence>
<dbReference type="InterPro" id="IPR011013">
    <property type="entry name" value="Gal_mutarotase_sf_dom"/>
</dbReference>
<dbReference type="InterPro" id="IPR008183">
    <property type="entry name" value="Aldose_1/G6P_1-epimerase"/>
</dbReference>
<dbReference type="CDD" id="cd09021">
    <property type="entry name" value="Aldose_epim_Ec_YphB"/>
    <property type="match status" value="1"/>
</dbReference>